<dbReference type="CDD" id="cd16332">
    <property type="entry name" value="Prp-like"/>
    <property type="match status" value="1"/>
</dbReference>
<name>A0A9D1G881_9FIRM</name>
<evidence type="ECO:0000256" key="6">
    <source>
        <dbReference type="ARBA" id="ARBA00044538"/>
    </source>
</evidence>
<dbReference type="GO" id="GO:0006508">
    <property type="term" value="P:proteolysis"/>
    <property type="evidence" value="ECO:0007669"/>
    <property type="project" value="UniProtKB-KW"/>
</dbReference>
<accession>A0A9D1G881</accession>
<organism evidence="7 8">
    <name type="scientific">Candidatus Caccosoma faecigallinarum</name>
    <dbReference type="NCBI Taxonomy" id="2840720"/>
    <lineage>
        <taxon>Bacteria</taxon>
        <taxon>Bacillati</taxon>
        <taxon>Bacillota</taxon>
        <taxon>Bacillota incertae sedis</taxon>
        <taxon>Candidatus Caccosoma</taxon>
    </lineage>
</organism>
<dbReference type="SUPFAM" id="SSF118010">
    <property type="entry name" value="TM1457-like"/>
    <property type="match status" value="1"/>
</dbReference>
<evidence type="ECO:0000256" key="1">
    <source>
        <dbReference type="ARBA" id="ARBA00022517"/>
    </source>
</evidence>
<dbReference type="InterPro" id="IPR036764">
    <property type="entry name" value="Peptidase_Prp_sf"/>
</dbReference>
<keyword evidence="4" id="KW-0788">Thiol protease</keyword>
<keyword evidence="3" id="KW-0378">Hydrolase</keyword>
<dbReference type="Pfam" id="PF04327">
    <property type="entry name" value="Peptidase_Prp"/>
    <property type="match status" value="1"/>
</dbReference>
<dbReference type="GO" id="GO:0042254">
    <property type="term" value="P:ribosome biogenesis"/>
    <property type="evidence" value="ECO:0007669"/>
    <property type="project" value="UniProtKB-KW"/>
</dbReference>
<evidence type="ECO:0000313" key="8">
    <source>
        <dbReference type="Proteomes" id="UP000886893"/>
    </source>
</evidence>
<evidence type="ECO:0000313" key="7">
    <source>
        <dbReference type="EMBL" id="HIT17464.1"/>
    </source>
</evidence>
<keyword evidence="2 7" id="KW-0645">Protease</keyword>
<evidence type="ECO:0000256" key="5">
    <source>
        <dbReference type="ARBA" id="ARBA00044503"/>
    </source>
</evidence>
<evidence type="ECO:0000256" key="3">
    <source>
        <dbReference type="ARBA" id="ARBA00022801"/>
    </source>
</evidence>
<dbReference type="GO" id="GO:0008234">
    <property type="term" value="F:cysteine-type peptidase activity"/>
    <property type="evidence" value="ECO:0007669"/>
    <property type="project" value="UniProtKB-KW"/>
</dbReference>
<reference evidence="7" key="1">
    <citation type="submission" date="2020-10" db="EMBL/GenBank/DDBJ databases">
        <authorList>
            <person name="Gilroy R."/>
        </authorList>
    </citation>
    <scope>NUCLEOTIDE SEQUENCE</scope>
    <source>
        <strain evidence="7">14508</strain>
    </source>
</reference>
<comment type="caution">
    <text evidence="7">The sequence shown here is derived from an EMBL/GenBank/DDBJ whole genome shotgun (WGS) entry which is preliminary data.</text>
</comment>
<protein>
    <recommendedName>
        <fullName evidence="6">Ribosomal processing cysteine protease Prp</fullName>
    </recommendedName>
</protein>
<dbReference type="Proteomes" id="UP000886893">
    <property type="component" value="Unassembled WGS sequence"/>
</dbReference>
<evidence type="ECO:0000256" key="2">
    <source>
        <dbReference type="ARBA" id="ARBA00022670"/>
    </source>
</evidence>
<dbReference type="Gene3D" id="3.30.70.1490">
    <property type="entry name" value="Cysteine protease Prp"/>
    <property type="match status" value="1"/>
</dbReference>
<sequence>MISVNVTFIDQKIQQIEISGHANFDRHGKDIVCAGVSAIVYGSINAIDQVKKNQIEFKIKEGYTFIKVKKDSSDLQLLLKMMLVQLQTLEETYGQFIKINQLMEV</sequence>
<proteinExistence type="inferred from homology"/>
<reference evidence="7" key="2">
    <citation type="journal article" date="2021" name="PeerJ">
        <title>Extensive microbial diversity within the chicken gut microbiome revealed by metagenomics and culture.</title>
        <authorList>
            <person name="Gilroy R."/>
            <person name="Ravi A."/>
            <person name="Getino M."/>
            <person name="Pursley I."/>
            <person name="Horton D.L."/>
            <person name="Alikhan N.F."/>
            <person name="Baker D."/>
            <person name="Gharbi K."/>
            <person name="Hall N."/>
            <person name="Watson M."/>
            <person name="Adriaenssens E.M."/>
            <person name="Foster-Nyarko E."/>
            <person name="Jarju S."/>
            <person name="Secka A."/>
            <person name="Antonio M."/>
            <person name="Oren A."/>
            <person name="Chaudhuri R.R."/>
            <person name="La Ragione R."/>
            <person name="Hildebrand F."/>
            <person name="Pallen M.J."/>
        </authorList>
    </citation>
    <scope>NUCLEOTIDE SEQUENCE</scope>
    <source>
        <strain evidence="7">14508</strain>
    </source>
</reference>
<dbReference type="InterPro" id="IPR007422">
    <property type="entry name" value="Peptidase_Prp"/>
</dbReference>
<evidence type="ECO:0000256" key="4">
    <source>
        <dbReference type="ARBA" id="ARBA00022807"/>
    </source>
</evidence>
<gene>
    <name evidence="7" type="ORF">IAD04_03665</name>
</gene>
<dbReference type="EMBL" id="DVKI01000116">
    <property type="protein sequence ID" value="HIT17464.1"/>
    <property type="molecule type" value="Genomic_DNA"/>
</dbReference>
<keyword evidence="1" id="KW-0690">Ribosome biogenesis</keyword>
<comment type="similarity">
    <text evidence="5">Belongs to the Prp family.</text>
</comment>
<dbReference type="PANTHER" id="PTHR39178:SF1">
    <property type="entry name" value="RIBOSOMAL-PROCESSING CYSTEINE PROTEASE PRP"/>
    <property type="match status" value="1"/>
</dbReference>
<dbReference type="AlphaFoldDB" id="A0A9D1G881"/>
<dbReference type="PANTHER" id="PTHR39178">
    <property type="entry name" value="HYPOTHETICAL RIBOSOME-ASSOCIATED PROTEIN"/>
    <property type="match status" value="1"/>
</dbReference>